<sequence>MPTHARAQAHSFHLIIVISSGPGISVRRERNYIPSSVVPSPSSAIPMRPPLPQHPFWTSIYGHVMICQSNPGFGDKQ</sequence>
<comment type="caution">
    <text evidence="1">The sequence shown here is derived from an EMBL/GenBank/DDBJ whole genome shotgun (WGS) entry which is preliminary data.</text>
</comment>
<organism evidence="1 2">
    <name type="scientific">Biomphalaria pfeifferi</name>
    <name type="common">Bloodfluke planorb</name>
    <name type="synonym">Freshwater snail</name>
    <dbReference type="NCBI Taxonomy" id="112525"/>
    <lineage>
        <taxon>Eukaryota</taxon>
        <taxon>Metazoa</taxon>
        <taxon>Spiralia</taxon>
        <taxon>Lophotrochozoa</taxon>
        <taxon>Mollusca</taxon>
        <taxon>Gastropoda</taxon>
        <taxon>Heterobranchia</taxon>
        <taxon>Euthyneura</taxon>
        <taxon>Panpulmonata</taxon>
        <taxon>Hygrophila</taxon>
        <taxon>Lymnaeoidea</taxon>
        <taxon>Planorbidae</taxon>
        <taxon>Biomphalaria</taxon>
    </lineage>
</organism>
<proteinExistence type="predicted"/>
<keyword evidence="2" id="KW-1185">Reference proteome</keyword>
<gene>
    <name evidence="1" type="ORF">Bpfe_024645</name>
</gene>
<reference evidence="1" key="1">
    <citation type="journal article" date="2023" name="PLoS Negl. Trop. Dis.">
        <title>A genome sequence for Biomphalaria pfeifferi, the major vector snail for the human-infecting parasite Schistosoma mansoni.</title>
        <authorList>
            <person name="Bu L."/>
            <person name="Lu L."/>
            <person name="Laidemitt M.R."/>
            <person name="Zhang S.M."/>
            <person name="Mutuku M."/>
            <person name="Mkoji G."/>
            <person name="Steinauer M."/>
            <person name="Loker E.S."/>
        </authorList>
    </citation>
    <scope>NUCLEOTIDE SEQUENCE</scope>
    <source>
        <strain evidence="1">KasaAsao</strain>
    </source>
</reference>
<accession>A0AAD8B0X3</accession>
<dbReference type="Proteomes" id="UP001233172">
    <property type="component" value="Unassembled WGS sequence"/>
</dbReference>
<dbReference type="AlphaFoldDB" id="A0AAD8B0X3"/>
<dbReference type="EMBL" id="JASAOG010000173">
    <property type="protein sequence ID" value="KAK0045976.1"/>
    <property type="molecule type" value="Genomic_DNA"/>
</dbReference>
<name>A0AAD8B0X3_BIOPF</name>
<evidence type="ECO:0000313" key="1">
    <source>
        <dbReference type="EMBL" id="KAK0045976.1"/>
    </source>
</evidence>
<reference evidence="1" key="2">
    <citation type="submission" date="2023-04" db="EMBL/GenBank/DDBJ databases">
        <authorList>
            <person name="Bu L."/>
            <person name="Lu L."/>
            <person name="Laidemitt M.R."/>
            <person name="Zhang S.M."/>
            <person name="Mutuku M."/>
            <person name="Mkoji G."/>
            <person name="Steinauer M."/>
            <person name="Loker E.S."/>
        </authorList>
    </citation>
    <scope>NUCLEOTIDE SEQUENCE</scope>
    <source>
        <strain evidence="1">KasaAsao</strain>
        <tissue evidence="1">Whole Snail</tissue>
    </source>
</reference>
<protein>
    <submittedName>
        <fullName evidence="1">Uncharacterized protein</fullName>
    </submittedName>
</protein>
<evidence type="ECO:0000313" key="2">
    <source>
        <dbReference type="Proteomes" id="UP001233172"/>
    </source>
</evidence>